<protein>
    <submittedName>
        <fullName evidence="2">Uncharacterized protein</fullName>
    </submittedName>
</protein>
<proteinExistence type="predicted"/>
<feature type="transmembrane region" description="Helical" evidence="1">
    <location>
        <begin position="123"/>
        <end position="140"/>
    </location>
</feature>
<feature type="transmembrane region" description="Helical" evidence="1">
    <location>
        <begin position="69"/>
        <end position="90"/>
    </location>
</feature>
<evidence type="ECO:0000256" key="1">
    <source>
        <dbReference type="SAM" id="Phobius"/>
    </source>
</evidence>
<feature type="transmembrane region" description="Helical" evidence="1">
    <location>
        <begin position="32"/>
        <end position="57"/>
    </location>
</feature>
<dbReference type="Proteomes" id="UP001165292">
    <property type="component" value="Unassembled WGS sequence"/>
</dbReference>
<evidence type="ECO:0000313" key="3">
    <source>
        <dbReference type="Proteomes" id="UP001165292"/>
    </source>
</evidence>
<gene>
    <name evidence="2" type="ORF">NJF43_04900</name>
</gene>
<keyword evidence="1" id="KW-0812">Transmembrane</keyword>
<name>A0AA41WEK4_9GAMM</name>
<sequence length="204" mass="21838">MPELLQATLLTLAASAGVIRLGIARRGYGEPYQPALFCVQLAFALAAGTGGCAVAQLAFGFDTLEARRWLLQATLLLGFPMIGTVALTLARHWTWSRPGWGRMVLGLCAFFELARQLGWSEPYALGLGLGSASLVLYAGLVQWPARLPTGAGMLGCVLMLAALPWPTLPLADYQLLCLGLACLPLAWLLPNLRNNSNERVETSA</sequence>
<organism evidence="2 3">
    <name type="scientific">Stutzerimonas nitrititolerans</name>
    <dbReference type="NCBI Taxonomy" id="2482751"/>
    <lineage>
        <taxon>Bacteria</taxon>
        <taxon>Pseudomonadati</taxon>
        <taxon>Pseudomonadota</taxon>
        <taxon>Gammaproteobacteria</taxon>
        <taxon>Pseudomonadales</taxon>
        <taxon>Pseudomonadaceae</taxon>
        <taxon>Stutzerimonas</taxon>
    </lineage>
</organism>
<comment type="caution">
    <text evidence="2">The sequence shown here is derived from an EMBL/GenBank/DDBJ whole genome shotgun (WGS) entry which is preliminary data.</text>
</comment>
<keyword evidence="1" id="KW-1133">Transmembrane helix</keyword>
<dbReference type="EMBL" id="JAMYBS010000003">
    <property type="protein sequence ID" value="MCO7544094.1"/>
    <property type="molecule type" value="Genomic_DNA"/>
</dbReference>
<accession>A0AA41WEK4</accession>
<evidence type="ECO:0000313" key="2">
    <source>
        <dbReference type="EMBL" id="MCO7544094.1"/>
    </source>
</evidence>
<dbReference type="RefSeq" id="WP_253162415.1">
    <property type="nucleotide sequence ID" value="NZ_JAMYBS010000003.1"/>
</dbReference>
<feature type="transmembrane region" description="Helical" evidence="1">
    <location>
        <begin position="171"/>
        <end position="189"/>
    </location>
</feature>
<reference evidence="2" key="1">
    <citation type="submission" date="2022-06" db="EMBL/GenBank/DDBJ databases">
        <title>Detection of beta-lactamases in bacteria of animal origin.</title>
        <authorList>
            <person name="Mlynarcik P."/>
            <person name="Zdarska V."/>
            <person name="Chudobova H."/>
            <person name="Prochazkova P."/>
            <person name="Hricova K."/>
            <person name="Mezerova K."/>
            <person name="Bardon J."/>
            <person name="Dolejska M."/>
            <person name="Sukkar I."/>
            <person name="Kolar M."/>
        </authorList>
    </citation>
    <scope>NUCLEOTIDE SEQUENCE</scope>
    <source>
        <strain evidence="2">S 300-3</strain>
    </source>
</reference>
<keyword evidence="1" id="KW-0472">Membrane</keyword>
<dbReference type="AlphaFoldDB" id="A0AA41WEK4"/>